<sequence length="369" mass="40198">MQADGESPEQMQARHRKELKELQARITSKKKNATKKTRKGVNDECAQLERATSERQAAELAAATGGAPEPDEADDNVNKGDNEDVNARSAGGASQPRELDEQLSQAAAQLQVSDGPAAPQQAGKKRNRHKERLARRAAEHEAAASRAELEASTMTDHRARESASMHKAFAAHDLVEKAIEPDGHCLFAAVADQLGQQSIPLLGGGEAPREPAYRTVRRVAAAFMEENADDFAPFLDEELAAYAARVRDSAEGAGADGAGAAVRRRDPRRPGRAHRAHRRGRGPRHGTDLVVGVLPARLRARRALQFTEEQDEAVISFTRREEVAAPSPSRPTARLSMPLPCPTFPLPVCLRISSHVYRFIASFIYQHTS</sequence>
<gene>
    <name evidence="3" type="ORF">HIM_04416</name>
</gene>
<feature type="compositionally biased region" description="Low complexity" evidence="1">
    <location>
        <begin position="102"/>
        <end position="114"/>
    </location>
</feature>
<dbReference type="Proteomes" id="UP000054481">
    <property type="component" value="Unassembled WGS sequence"/>
</dbReference>
<dbReference type="AlphaFoldDB" id="A0A0F8A624"/>
<feature type="compositionally biased region" description="Basic and acidic residues" evidence="1">
    <location>
        <begin position="134"/>
        <end position="164"/>
    </location>
</feature>
<evidence type="ECO:0000256" key="1">
    <source>
        <dbReference type="SAM" id="MobiDB-lite"/>
    </source>
</evidence>
<dbReference type="InterPro" id="IPR050704">
    <property type="entry name" value="Peptidase_C85-like"/>
</dbReference>
<dbReference type="PANTHER" id="PTHR12419:SF10">
    <property type="entry name" value="DEUBIQUITINASE OTUD6B"/>
    <property type="match status" value="1"/>
</dbReference>
<protein>
    <recommendedName>
        <fullName evidence="2">OTU domain-containing protein</fullName>
    </recommendedName>
</protein>
<feature type="domain" description="OTU" evidence="2">
    <location>
        <begin position="174"/>
        <end position="369"/>
    </location>
</feature>
<feature type="compositionally biased region" description="Low complexity" evidence="1">
    <location>
        <begin position="58"/>
        <end position="68"/>
    </location>
</feature>
<dbReference type="EMBL" id="KQ030512">
    <property type="protein sequence ID" value="KJZ76334.1"/>
    <property type="molecule type" value="Genomic_DNA"/>
</dbReference>
<proteinExistence type="predicted"/>
<dbReference type="InterPro" id="IPR038765">
    <property type="entry name" value="Papain-like_cys_pep_sf"/>
</dbReference>
<feature type="region of interest" description="Disordered" evidence="1">
    <location>
        <begin position="253"/>
        <end position="287"/>
    </location>
</feature>
<dbReference type="Pfam" id="PF02338">
    <property type="entry name" value="OTU"/>
    <property type="match status" value="1"/>
</dbReference>
<evidence type="ECO:0000259" key="2">
    <source>
        <dbReference type="PROSITE" id="PS50802"/>
    </source>
</evidence>
<dbReference type="GO" id="GO:0004843">
    <property type="term" value="F:cysteine-type deubiquitinase activity"/>
    <property type="evidence" value="ECO:0007669"/>
    <property type="project" value="TreeGrafter"/>
</dbReference>
<feature type="compositionally biased region" description="Basic residues" evidence="1">
    <location>
        <begin position="27"/>
        <end position="39"/>
    </location>
</feature>
<keyword evidence="4" id="KW-1185">Reference proteome</keyword>
<reference evidence="3 4" key="1">
    <citation type="journal article" date="2014" name="Genome Biol. Evol.">
        <title>Comparative genomics and transcriptomics analyses reveal divergent lifestyle features of nematode endoparasitic fungus Hirsutella minnesotensis.</title>
        <authorList>
            <person name="Lai Y."/>
            <person name="Liu K."/>
            <person name="Zhang X."/>
            <person name="Zhang X."/>
            <person name="Li K."/>
            <person name="Wang N."/>
            <person name="Shu C."/>
            <person name="Wu Y."/>
            <person name="Wang C."/>
            <person name="Bushley K.E."/>
            <person name="Xiang M."/>
            <person name="Liu X."/>
        </authorList>
    </citation>
    <scope>NUCLEOTIDE SEQUENCE [LARGE SCALE GENOMIC DNA]</scope>
    <source>
        <strain evidence="3 4">3608</strain>
    </source>
</reference>
<dbReference type="InterPro" id="IPR003323">
    <property type="entry name" value="OTU_dom"/>
</dbReference>
<evidence type="ECO:0000313" key="4">
    <source>
        <dbReference type="Proteomes" id="UP000054481"/>
    </source>
</evidence>
<accession>A0A0F8A624</accession>
<dbReference type="GO" id="GO:0016579">
    <property type="term" value="P:protein deubiquitination"/>
    <property type="evidence" value="ECO:0007669"/>
    <property type="project" value="TreeGrafter"/>
</dbReference>
<evidence type="ECO:0000313" key="3">
    <source>
        <dbReference type="EMBL" id="KJZ76334.1"/>
    </source>
</evidence>
<dbReference type="PROSITE" id="PS50802">
    <property type="entry name" value="OTU"/>
    <property type="match status" value="1"/>
</dbReference>
<feature type="compositionally biased region" description="Basic residues" evidence="1">
    <location>
        <begin position="265"/>
        <end position="284"/>
    </location>
</feature>
<dbReference type="PANTHER" id="PTHR12419">
    <property type="entry name" value="OTU DOMAIN CONTAINING PROTEIN"/>
    <property type="match status" value="1"/>
</dbReference>
<name>A0A0F8A624_9HYPO</name>
<feature type="compositionally biased region" description="Basic residues" evidence="1">
    <location>
        <begin position="123"/>
        <end position="133"/>
    </location>
</feature>
<organism evidence="3 4">
    <name type="scientific">Hirsutella minnesotensis 3608</name>
    <dbReference type="NCBI Taxonomy" id="1043627"/>
    <lineage>
        <taxon>Eukaryota</taxon>
        <taxon>Fungi</taxon>
        <taxon>Dikarya</taxon>
        <taxon>Ascomycota</taxon>
        <taxon>Pezizomycotina</taxon>
        <taxon>Sordariomycetes</taxon>
        <taxon>Hypocreomycetidae</taxon>
        <taxon>Hypocreales</taxon>
        <taxon>Ophiocordycipitaceae</taxon>
        <taxon>Hirsutella</taxon>
    </lineage>
</organism>
<dbReference type="SUPFAM" id="SSF54001">
    <property type="entry name" value="Cysteine proteinases"/>
    <property type="match status" value="1"/>
</dbReference>
<dbReference type="Gene3D" id="3.90.70.80">
    <property type="match status" value="1"/>
</dbReference>
<dbReference type="OrthoDB" id="415023at2759"/>
<feature type="compositionally biased region" description="Basic and acidic residues" evidence="1">
    <location>
        <begin position="76"/>
        <end position="86"/>
    </location>
</feature>
<feature type="region of interest" description="Disordered" evidence="1">
    <location>
        <begin position="1"/>
        <end position="164"/>
    </location>
</feature>